<evidence type="ECO:0000256" key="2">
    <source>
        <dbReference type="ARBA" id="ARBA00022917"/>
    </source>
</evidence>
<reference evidence="6 7" key="1">
    <citation type="journal article" date="2015" name="Genome Announc.">
        <title>Expanding the biotechnology potential of lactobacilli through comparative genomics of 213 strains and associated genera.</title>
        <authorList>
            <person name="Sun Z."/>
            <person name="Harris H.M."/>
            <person name="McCann A."/>
            <person name="Guo C."/>
            <person name="Argimon S."/>
            <person name="Zhang W."/>
            <person name="Yang X."/>
            <person name="Jeffery I.B."/>
            <person name="Cooney J.C."/>
            <person name="Kagawa T.F."/>
            <person name="Liu W."/>
            <person name="Song Y."/>
            <person name="Salvetti E."/>
            <person name="Wrobel A."/>
            <person name="Rasinkangas P."/>
            <person name="Parkhill J."/>
            <person name="Rea M.C."/>
            <person name="O'Sullivan O."/>
            <person name="Ritari J."/>
            <person name="Douillard F.P."/>
            <person name="Paul Ross R."/>
            <person name="Yang R."/>
            <person name="Briner A.E."/>
            <person name="Felis G.E."/>
            <person name="de Vos W.M."/>
            <person name="Barrangou R."/>
            <person name="Klaenhammer T.R."/>
            <person name="Caufield P.W."/>
            <person name="Cui Y."/>
            <person name="Zhang H."/>
            <person name="O'Toole P.W."/>
        </authorList>
    </citation>
    <scope>NUCLEOTIDE SEQUENCE [LARGE SCALE GENOMIC DNA]</scope>
    <source>
        <strain evidence="6 7">DSM 15638</strain>
    </source>
</reference>
<feature type="domain" description="YbaK/aminoacyl-tRNA synthetase-associated" evidence="5">
    <location>
        <begin position="40"/>
        <end position="159"/>
    </location>
</feature>
<dbReference type="InterPro" id="IPR004369">
    <property type="entry name" value="Prolyl-tRNA_editing_YbaK/EbsC"/>
</dbReference>
<dbReference type="EMBL" id="AZDI01000009">
    <property type="protein sequence ID" value="KRK45377.1"/>
    <property type="molecule type" value="Genomic_DNA"/>
</dbReference>
<name>A0A0R1HPR4_9LACO</name>
<dbReference type="Proteomes" id="UP000051450">
    <property type="component" value="Unassembled WGS sequence"/>
</dbReference>
<sequence>MINIVKKEKVKKTNDERILDQHHIDFESYSFDFLGGRQMDSSKEAEELGTDERSILKTIVLQGSNGDRDYVVVCLPITFEIDLKLVARELNEKQLHLADNKNLINITGYVHGANTPIGINIRKGFPIYFDERIQEFEKIWVSAGKVGRSVGVKREELVTLVKGHYINIEK</sequence>
<evidence type="ECO:0000256" key="4">
    <source>
        <dbReference type="PIRNR" id="PIRNR006181"/>
    </source>
</evidence>
<keyword evidence="3 4" id="KW-0456">Lyase</keyword>
<protein>
    <recommendedName>
        <fullName evidence="4">Cys-tRNA(Pro)/Cys-tRNA(Cys) deacylase</fullName>
        <ecNumber evidence="4">4.2.-.-</ecNumber>
    </recommendedName>
</protein>
<evidence type="ECO:0000313" key="6">
    <source>
        <dbReference type="EMBL" id="KRK45377.1"/>
    </source>
</evidence>
<dbReference type="Pfam" id="PF04073">
    <property type="entry name" value="tRNA_edit"/>
    <property type="match status" value="1"/>
</dbReference>
<evidence type="ECO:0000259" key="5">
    <source>
        <dbReference type="Pfam" id="PF04073"/>
    </source>
</evidence>
<dbReference type="GO" id="GO:0016829">
    <property type="term" value="F:lyase activity"/>
    <property type="evidence" value="ECO:0007669"/>
    <property type="project" value="UniProtKB-KW"/>
</dbReference>
<organism evidence="6 7">
    <name type="scientific">Dellaglioa algida DSM 15638</name>
    <dbReference type="NCBI Taxonomy" id="1423719"/>
    <lineage>
        <taxon>Bacteria</taxon>
        <taxon>Bacillati</taxon>
        <taxon>Bacillota</taxon>
        <taxon>Bacilli</taxon>
        <taxon>Lactobacillales</taxon>
        <taxon>Lactobacillaceae</taxon>
        <taxon>Dellaglioa</taxon>
    </lineage>
</organism>
<evidence type="ECO:0000256" key="1">
    <source>
        <dbReference type="ARBA" id="ARBA00009798"/>
    </source>
</evidence>
<comment type="caution">
    <text evidence="6">The sequence shown here is derived from an EMBL/GenBank/DDBJ whole genome shotgun (WGS) entry which is preliminary data.</text>
</comment>
<keyword evidence="2 4" id="KW-0648">Protein biosynthesis</keyword>
<comment type="similarity">
    <text evidence="1 4">Belongs to the prolyl-tRNA editing family. YbaK/EbsC subfamily.</text>
</comment>
<dbReference type="InterPro" id="IPR036754">
    <property type="entry name" value="YbaK/aa-tRNA-synt-asso_dom_sf"/>
</dbReference>
<dbReference type="Gene3D" id="3.90.960.10">
    <property type="entry name" value="YbaK/aminoacyl-tRNA synthetase-associated domain"/>
    <property type="match status" value="1"/>
</dbReference>
<evidence type="ECO:0000313" key="7">
    <source>
        <dbReference type="Proteomes" id="UP000051450"/>
    </source>
</evidence>
<dbReference type="RefSeq" id="WP_420911478.1">
    <property type="nucleotide sequence ID" value="NZ_AZDI01000009.1"/>
</dbReference>
<dbReference type="EC" id="4.2.-.-" evidence="4"/>
<dbReference type="PIRSF" id="PIRSF006181">
    <property type="entry name" value="EbsC_YbaK"/>
    <property type="match status" value="1"/>
</dbReference>
<keyword evidence="7" id="KW-1185">Reference proteome</keyword>
<dbReference type="STRING" id="1423719.FC66_GL001494"/>
<dbReference type="AlphaFoldDB" id="A0A0R1HPR4"/>
<dbReference type="CDD" id="cd00002">
    <property type="entry name" value="YbaK_deacylase"/>
    <property type="match status" value="1"/>
</dbReference>
<dbReference type="PANTHER" id="PTHR30411:SF0">
    <property type="entry name" value="CYS-TRNA(PRO)_CYS-TRNA(CYS) DEACYLASE YBAK"/>
    <property type="match status" value="1"/>
</dbReference>
<proteinExistence type="inferred from homology"/>
<dbReference type="GO" id="GO:0002161">
    <property type="term" value="F:aminoacyl-tRNA deacylase activity"/>
    <property type="evidence" value="ECO:0007669"/>
    <property type="project" value="InterPro"/>
</dbReference>
<dbReference type="GO" id="GO:0006412">
    <property type="term" value="P:translation"/>
    <property type="evidence" value="ECO:0007669"/>
    <property type="project" value="UniProtKB-KW"/>
</dbReference>
<accession>A0A0R1HPR4</accession>
<gene>
    <name evidence="6" type="ORF">FC66_GL001494</name>
</gene>
<dbReference type="PATRIC" id="fig|1423719.4.peg.1521"/>
<dbReference type="InterPro" id="IPR007214">
    <property type="entry name" value="YbaK/aa-tRNA-synth-assoc-dom"/>
</dbReference>
<dbReference type="PANTHER" id="PTHR30411">
    <property type="entry name" value="CYTOPLASMIC PROTEIN"/>
    <property type="match status" value="1"/>
</dbReference>
<evidence type="ECO:0000256" key="3">
    <source>
        <dbReference type="ARBA" id="ARBA00023239"/>
    </source>
</evidence>
<dbReference type="SUPFAM" id="SSF55826">
    <property type="entry name" value="YbaK/ProRS associated domain"/>
    <property type="match status" value="1"/>
</dbReference>